<gene>
    <name evidence="1" type="ORF">E2C01_037718</name>
</gene>
<sequence>MISTVQDVNIKPLWYSDSVTFRILATLSPSLKCLKKSRSSGSKVSLSSFHAFHPQTDSFPFLSISIDISLKVTSFTSFNPSHTSPFITIATPTLVRILSATPDLASLNLPTFSFPPLPFTLRET</sequence>
<dbReference type="Proteomes" id="UP000324222">
    <property type="component" value="Unassembled WGS sequence"/>
</dbReference>
<comment type="caution">
    <text evidence="1">The sequence shown here is derived from an EMBL/GenBank/DDBJ whole genome shotgun (WGS) entry which is preliminary data.</text>
</comment>
<organism evidence="1 2">
    <name type="scientific">Portunus trituberculatus</name>
    <name type="common">Swimming crab</name>
    <name type="synonym">Neptunus trituberculatus</name>
    <dbReference type="NCBI Taxonomy" id="210409"/>
    <lineage>
        <taxon>Eukaryota</taxon>
        <taxon>Metazoa</taxon>
        <taxon>Ecdysozoa</taxon>
        <taxon>Arthropoda</taxon>
        <taxon>Crustacea</taxon>
        <taxon>Multicrustacea</taxon>
        <taxon>Malacostraca</taxon>
        <taxon>Eumalacostraca</taxon>
        <taxon>Eucarida</taxon>
        <taxon>Decapoda</taxon>
        <taxon>Pleocyemata</taxon>
        <taxon>Brachyura</taxon>
        <taxon>Eubrachyura</taxon>
        <taxon>Portunoidea</taxon>
        <taxon>Portunidae</taxon>
        <taxon>Portuninae</taxon>
        <taxon>Portunus</taxon>
    </lineage>
</organism>
<keyword evidence="2" id="KW-1185">Reference proteome</keyword>
<dbReference type="AlphaFoldDB" id="A0A5B7FGJ8"/>
<name>A0A5B7FGJ8_PORTR</name>
<evidence type="ECO:0000313" key="2">
    <source>
        <dbReference type="Proteomes" id="UP000324222"/>
    </source>
</evidence>
<accession>A0A5B7FGJ8</accession>
<evidence type="ECO:0000313" key="1">
    <source>
        <dbReference type="EMBL" id="MPC44058.1"/>
    </source>
</evidence>
<proteinExistence type="predicted"/>
<protein>
    <submittedName>
        <fullName evidence="1">Uncharacterized protein</fullName>
    </submittedName>
</protein>
<reference evidence="1 2" key="1">
    <citation type="submission" date="2019-05" db="EMBL/GenBank/DDBJ databases">
        <title>Another draft genome of Portunus trituberculatus and its Hox gene families provides insights of decapod evolution.</title>
        <authorList>
            <person name="Jeong J.-H."/>
            <person name="Song I."/>
            <person name="Kim S."/>
            <person name="Choi T."/>
            <person name="Kim D."/>
            <person name="Ryu S."/>
            <person name="Kim W."/>
        </authorList>
    </citation>
    <scope>NUCLEOTIDE SEQUENCE [LARGE SCALE GENOMIC DNA]</scope>
    <source>
        <tissue evidence="1">Muscle</tissue>
    </source>
</reference>
<dbReference type="EMBL" id="VSRR010006102">
    <property type="protein sequence ID" value="MPC44058.1"/>
    <property type="molecule type" value="Genomic_DNA"/>
</dbReference>